<dbReference type="STRING" id="1121898.GCA_000422725_00198"/>
<dbReference type="InterPro" id="IPR014922">
    <property type="entry name" value="YdhG-like"/>
</dbReference>
<evidence type="ECO:0000259" key="1">
    <source>
        <dbReference type="Pfam" id="PF08818"/>
    </source>
</evidence>
<dbReference type="Gene3D" id="3.90.1150.200">
    <property type="match status" value="1"/>
</dbReference>
<evidence type="ECO:0000313" key="2">
    <source>
        <dbReference type="EMBL" id="KGO93746.1"/>
    </source>
</evidence>
<dbReference type="AlphaFoldDB" id="A0A0A2MQB5"/>
<dbReference type="eggNOG" id="COG4430">
    <property type="taxonomic scope" value="Bacteria"/>
</dbReference>
<protein>
    <recommendedName>
        <fullName evidence="1">YdhG-like domain-containing protein</fullName>
    </recommendedName>
</protein>
<comment type="caution">
    <text evidence="2">The sequence shown here is derived from an EMBL/GenBank/DDBJ whole genome shotgun (WGS) entry which is preliminary data.</text>
</comment>
<dbReference type="Pfam" id="PF08818">
    <property type="entry name" value="DUF1801"/>
    <property type="match status" value="1"/>
</dbReference>
<dbReference type="EMBL" id="JRLY01000004">
    <property type="protein sequence ID" value="KGO93746.1"/>
    <property type="molecule type" value="Genomic_DNA"/>
</dbReference>
<sequence length="193" mass="22102">MEAPKKTWDKTNQWGNELEVIKDIINRTELVETTKWGGTIYTLNGKNVLGIGGFKNFFTIWFFKGVFLKDSANILVNANEGNTKSLRQWRFESLDEINEKLVLQYINEAIEVEKAGLAITPEKKEIAIPQLLQQQLDSDTDLATAFAKFSPYKQKEFNEYITEAKQEKTKLARLEKVIPMILGGIGLHDKYRG</sequence>
<dbReference type="OrthoDB" id="214150at2"/>
<gene>
    <name evidence="2" type="ORF">Q766_07275</name>
</gene>
<organism evidence="2 3">
    <name type="scientific">Flavobacterium subsaxonicum WB 4.1-42 = DSM 21790</name>
    <dbReference type="NCBI Taxonomy" id="1121898"/>
    <lineage>
        <taxon>Bacteria</taxon>
        <taxon>Pseudomonadati</taxon>
        <taxon>Bacteroidota</taxon>
        <taxon>Flavobacteriia</taxon>
        <taxon>Flavobacteriales</taxon>
        <taxon>Flavobacteriaceae</taxon>
        <taxon>Flavobacterium</taxon>
    </lineage>
</organism>
<name>A0A0A2MQB5_9FLAO</name>
<evidence type="ECO:0000313" key="3">
    <source>
        <dbReference type="Proteomes" id="UP000030111"/>
    </source>
</evidence>
<accession>A0A0A2MQB5</accession>
<dbReference type="InterPro" id="IPR016786">
    <property type="entry name" value="YdeI_bac"/>
</dbReference>
<reference evidence="2 3" key="1">
    <citation type="submission" date="2013-09" db="EMBL/GenBank/DDBJ databases">
        <authorList>
            <person name="Zeng Z."/>
            <person name="Chen C."/>
        </authorList>
    </citation>
    <scope>NUCLEOTIDE SEQUENCE [LARGE SCALE GENOMIC DNA]</scope>
    <source>
        <strain evidence="2 3">WB 4.1-42</strain>
    </source>
</reference>
<dbReference type="Pfam" id="PF13376">
    <property type="entry name" value="OmdA"/>
    <property type="match status" value="1"/>
</dbReference>
<feature type="domain" description="YdhG-like" evidence="1">
    <location>
        <begin position="15"/>
        <end position="110"/>
    </location>
</feature>
<dbReference type="RefSeq" id="WP_026991678.1">
    <property type="nucleotide sequence ID" value="NZ_JRLY01000004.1"/>
</dbReference>
<proteinExistence type="predicted"/>
<dbReference type="SUPFAM" id="SSF159888">
    <property type="entry name" value="YdhG-like"/>
    <property type="match status" value="1"/>
</dbReference>
<dbReference type="Proteomes" id="UP000030111">
    <property type="component" value="Unassembled WGS sequence"/>
</dbReference>
<keyword evidence="3" id="KW-1185">Reference proteome</keyword>
<dbReference type="PIRSF" id="PIRSF021308">
    <property type="entry name" value="UCP021308"/>
    <property type="match status" value="1"/>
</dbReference>